<accession>A0AA43TYX0</accession>
<dbReference type="Proteomes" id="UP001161017">
    <property type="component" value="Unassembled WGS sequence"/>
</dbReference>
<protein>
    <submittedName>
        <fullName evidence="1">Uncharacterized protein</fullName>
    </submittedName>
</protein>
<keyword evidence="2" id="KW-1185">Reference proteome</keyword>
<dbReference type="EMBL" id="JAPUFD010000023">
    <property type="protein sequence ID" value="MDI1493128.1"/>
    <property type="molecule type" value="Genomic_DNA"/>
</dbReference>
<dbReference type="AlphaFoldDB" id="A0AA43TYX0"/>
<evidence type="ECO:0000313" key="2">
    <source>
        <dbReference type="Proteomes" id="UP001161017"/>
    </source>
</evidence>
<name>A0AA43TYX0_9LECA</name>
<sequence length="214" mass="23005">MDDTECSIKAGKALRLAETPVDHAAILQVESDVHRTNAPTFSIDVNQNLISPVTHLKSHTETHKSKIEITVFTASRTSEKVAIKPNRTNTVVPTPTATGTFQIDPAFWSVHTLFIITLATASLSEAQVASFCLDQCIAVQPNATNPNPCVSFNVNFGLPTTPLPPSQGGDAGRWYCSGYDAPLSTSSYVPVDAPGSYQHELSVNRVCGGVFRAY</sequence>
<proteinExistence type="predicted"/>
<organism evidence="1 2">
    <name type="scientific">Ramalina farinacea</name>
    <dbReference type="NCBI Taxonomy" id="258253"/>
    <lineage>
        <taxon>Eukaryota</taxon>
        <taxon>Fungi</taxon>
        <taxon>Dikarya</taxon>
        <taxon>Ascomycota</taxon>
        <taxon>Pezizomycotina</taxon>
        <taxon>Lecanoromycetes</taxon>
        <taxon>OSLEUM clade</taxon>
        <taxon>Lecanoromycetidae</taxon>
        <taxon>Lecanorales</taxon>
        <taxon>Lecanorineae</taxon>
        <taxon>Ramalinaceae</taxon>
        <taxon>Ramalina</taxon>
    </lineage>
</organism>
<reference evidence="1" key="1">
    <citation type="journal article" date="2023" name="Genome Biol. Evol.">
        <title>First Whole Genome Sequence and Flow Cytometry Genome Size Data for the Lichen-Forming Fungus Ramalina farinacea (Ascomycota).</title>
        <authorList>
            <person name="Llewellyn T."/>
            <person name="Mian S."/>
            <person name="Hill R."/>
            <person name="Leitch I.J."/>
            <person name="Gaya E."/>
        </authorList>
    </citation>
    <scope>NUCLEOTIDE SEQUENCE</scope>
    <source>
        <strain evidence="1">LIQ254RAFAR</strain>
    </source>
</reference>
<gene>
    <name evidence="1" type="ORF">OHK93_004915</name>
</gene>
<comment type="caution">
    <text evidence="1">The sequence shown here is derived from an EMBL/GenBank/DDBJ whole genome shotgun (WGS) entry which is preliminary data.</text>
</comment>
<evidence type="ECO:0000313" key="1">
    <source>
        <dbReference type="EMBL" id="MDI1493128.1"/>
    </source>
</evidence>